<dbReference type="PANTHER" id="PTHR30313:SF2">
    <property type="entry name" value="DNA PRIMASE"/>
    <property type="match status" value="1"/>
</dbReference>
<evidence type="ECO:0000256" key="12">
    <source>
        <dbReference type="HAMAP-Rule" id="MF_00974"/>
    </source>
</evidence>
<comment type="similarity">
    <text evidence="12">Belongs to the DnaG primase family.</text>
</comment>
<keyword evidence="7 12" id="KW-0863">Zinc-finger</keyword>
<comment type="function">
    <text evidence="12">RNA polymerase that catalyzes the synthesis of short RNA molecules used as primers for DNA polymerase during DNA replication.</text>
</comment>
<dbReference type="EC" id="2.7.7.101" evidence="12"/>
<keyword evidence="5 12" id="KW-0235">DNA replication</keyword>
<evidence type="ECO:0000256" key="9">
    <source>
        <dbReference type="ARBA" id="ARBA00022842"/>
    </source>
</evidence>
<gene>
    <name evidence="12" type="primary">dnaG</name>
    <name evidence="15" type="ORF">SAMN05216548_104255</name>
</gene>
<dbReference type="InterPro" id="IPR013264">
    <property type="entry name" value="DNAG_N"/>
</dbReference>
<evidence type="ECO:0000256" key="3">
    <source>
        <dbReference type="ARBA" id="ARBA00022679"/>
    </source>
</evidence>
<keyword evidence="1 12" id="KW-0240">DNA-directed RNA polymerase</keyword>
<dbReference type="Pfam" id="PF13155">
    <property type="entry name" value="Toprim_2"/>
    <property type="match status" value="1"/>
</dbReference>
<feature type="zinc finger region" description="CHC2-type" evidence="12">
    <location>
        <begin position="43"/>
        <end position="67"/>
    </location>
</feature>
<dbReference type="FunFam" id="3.90.980.10:FF:000001">
    <property type="entry name" value="DNA primase"/>
    <property type="match status" value="1"/>
</dbReference>
<evidence type="ECO:0000256" key="5">
    <source>
        <dbReference type="ARBA" id="ARBA00022705"/>
    </source>
</evidence>
<dbReference type="PANTHER" id="PTHR30313">
    <property type="entry name" value="DNA PRIMASE"/>
    <property type="match status" value="1"/>
</dbReference>
<name>A0A1H9FYY7_9HYPH</name>
<dbReference type="Gene3D" id="3.90.980.10">
    <property type="entry name" value="DNA primase, catalytic core, N-terminal domain"/>
    <property type="match status" value="1"/>
</dbReference>
<dbReference type="SUPFAM" id="SSF57783">
    <property type="entry name" value="Zinc beta-ribbon"/>
    <property type="match status" value="1"/>
</dbReference>
<evidence type="ECO:0000256" key="8">
    <source>
        <dbReference type="ARBA" id="ARBA00022833"/>
    </source>
</evidence>
<dbReference type="Proteomes" id="UP000199647">
    <property type="component" value="Unassembled WGS sequence"/>
</dbReference>
<dbReference type="GO" id="GO:0000428">
    <property type="term" value="C:DNA-directed RNA polymerase complex"/>
    <property type="evidence" value="ECO:0007669"/>
    <property type="project" value="UniProtKB-KW"/>
</dbReference>
<dbReference type="AlphaFoldDB" id="A0A1H9FYY7"/>
<dbReference type="InterPro" id="IPR034151">
    <property type="entry name" value="TOPRIM_DnaG_bac"/>
</dbReference>
<evidence type="ECO:0000256" key="2">
    <source>
        <dbReference type="ARBA" id="ARBA00022515"/>
    </source>
</evidence>
<evidence type="ECO:0000256" key="10">
    <source>
        <dbReference type="ARBA" id="ARBA00023125"/>
    </source>
</evidence>
<keyword evidence="11 12" id="KW-0804">Transcription</keyword>
<comment type="cofactor">
    <cofactor evidence="12">
        <name>Zn(2+)</name>
        <dbReference type="ChEBI" id="CHEBI:29105"/>
    </cofactor>
    <text evidence="12">Binds 1 zinc ion per monomer.</text>
</comment>
<keyword evidence="10 12" id="KW-0238">DNA-binding</keyword>
<dbReference type="GO" id="GO:0005737">
    <property type="term" value="C:cytoplasm"/>
    <property type="evidence" value="ECO:0007669"/>
    <property type="project" value="TreeGrafter"/>
</dbReference>
<organism evidence="15 16">
    <name type="scientific">Faunimonas pinastri</name>
    <dbReference type="NCBI Taxonomy" id="1855383"/>
    <lineage>
        <taxon>Bacteria</taxon>
        <taxon>Pseudomonadati</taxon>
        <taxon>Pseudomonadota</taxon>
        <taxon>Alphaproteobacteria</taxon>
        <taxon>Hyphomicrobiales</taxon>
        <taxon>Afifellaceae</taxon>
        <taxon>Faunimonas</taxon>
    </lineage>
</organism>
<dbReference type="PROSITE" id="PS50880">
    <property type="entry name" value="TOPRIM"/>
    <property type="match status" value="1"/>
</dbReference>
<dbReference type="FunFam" id="3.40.1360.10:FF:000002">
    <property type="entry name" value="DNA primase"/>
    <property type="match status" value="1"/>
</dbReference>
<dbReference type="NCBIfam" id="TIGR01391">
    <property type="entry name" value="dnaG"/>
    <property type="match status" value="1"/>
</dbReference>
<dbReference type="CDD" id="cd03364">
    <property type="entry name" value="TOPRIM_DnaG_primases"/>
    <property type="match status" value="1"/>
</dbReference>
<evidence type="ECO:0000313" key="15">
    <source>
        <dbReference type="EMBL" id="SEQ43120.1"/>
    </source>
</evidence>
<comment type="subunit">
    <text evidence="12">Monomer. Interacts with DnaB.</text>
</comment>
<dbReference type="GO" id="GO:0006269">
    <property type="term" value="P:DNA replication, synthesis of primer"/>
    <property type="evidence" value="ECO:0007669"/>
    <property type="project" value="UniProtKB-UniRule"/>
</dbReference>
<dbReference type="OrthoDB" id="9803773at2"/>
<evidence type="ECO:0000256" key="11">
    <source>
        <dbReference type="ARBA" id="ARBA00023163"/>
    </source>
</evidence>
<evidence type="ECO:0000256" key="7">
    <source>
        <dbReference type="ARBA" id="ARBA00022771"/>
    </source>
</evidence>
<evidence type="ECO:0000313" key="16">
    <source>
        <dbReference type="Proteomes" id="UP000199647"/>
    </source>
</evidence>
<comment type="catalytic activity">
    <reaction evidence="12">
        <text>ssDNA + n NTP = ssDNA/pppN(pN)n-1 hybrid + (n-1) diphosphate.</text>
        <dbReference type="EC" id="2.7.7.101"/>
    </reaction>
</comment>
<dbReference type="EMBL" id="FOFG01000004">
    <property type="protein sequence ID" value="SEQ43120.1"/>
    <property type="molecule type" value="Genomic_DNA"/>
</dbReference>
<comment type="domain">
    <text evidence="12">Contains an N-terminal zinc-binding domain, a central core domain that contains the primase activity, and a C-terminal DnaB-binding domain.</text>
</comment>
<dbReference type="InterPro" id="IPR002694">
    <property type="entry name" value="Znf_CHC2"/>
</dbReference>
<dbReference type="InterPro" id="IPR050219">
    <property type="entry name" value="DnaG_primase"/>
</dbReference>
<evidence type="ECO:0000256" key="1">
    <source>
        <dbReference type="ARBA" id="ARBA00022478"/>
    </source>
</evidence>
<dbReference type="GO" id="GO:0003677">
    <property type="term" value="F:DNA binding"/>
    <property type="evidence" value="ECO:0007669"/>
    <property type="project" value="UniProtKB-KW"/>
</dbReference>
<dbReference type="Gene3D" id="3.40.1360.10">
    <property type="match status" value="1"/>
</dbReference>
<sequence>MRFPPSLLDEIRARLPLSQVVGRKVSWDKRKSQPNRGDYWACCPFHGEKSPSFHADDRKGRYHCFGCGVSGDHFTFMVEQEGVSFPEAVEQLAAEAGVRLPERNAQAERQEAKRASLHDVMEHAARFFGEQLHRPDAARARTYLRDRGLGPEILKRFRIGYAPNSRSALKEHLANAGISQEQMVEAGLLIAGPDIAVSYDRFRDRVIFPITDLRGRIIAFGGRALSADAQAKYLNSPETPLFSKGHVLFNGHTARAASRKAVPVIAVEGYIDVITCVAAGFEATVAPLGTALTENQLHLLWQMADEPVLCFDGDDAGLKAAFRALDTALPHLKPGKSLRFALLPGGQDPDDFIRAEGSRAFGATLEKATPMVEMLWLRETRTATIDTPERRAGLEQTLKNAAGTIADQSVRRFYEMAIRERMDAEFGRARNFAARGRNAAMKRGGAPGFMRPGAAEPTGPSASLLSNPMVRAGHSSRDLSLSDAVLLGALLFHPEIAEERLDVFSHMDFEGGLGRLAGGLLACLAENPDLSADGLQASLVRSGHGEALELVMGKLRRTGFKALGPDSDPVRAATIWDDAAHLRVRSGTLSNERQAAAEALGREASDASLIRLRDIQDQDNRTLHPDGGSDPEMARIVHPFKS</sequence>
<dbReference type="RefSeq" id="WP_092496112.1">
    <property type="nucleotide sequence ID" value="NZ_FOFG01000004.1"/>
</dbReference>
<dbReference type="STRING" id="1855383.SAMN05216548_104255"/>
<reference evidence="15 16" key="1">
    <citation type="submission" date="2016-10" db="EMBL/GenBank/DDBJ databases">
        <authorList>
            <person name="de Groot N.N."/>
        </authorList>
    </citation>
    <scope>NUCLEOTIDE SEQUENCE [LARGE SCALE GENOMIC DNA]</scope>
    <source>
        <strain evidence="15 16">A52C2</strain>
    </source>
</reference>
<keyword evidence="16" id="KW-1185">Reference proteome</keyword>
<keyword evidence="2 12" id="KW-0639">Primosome</keyword>
<keyword evidence="3 12" id="KW-0808">Transferase</keyword>
<dbReference type="InterPro" id="IPR006295">
    <property type="entry name" value="DNA_primase_DnaG"/>
</dbReference>
<dbReference type="InterPro" id="IPR036977">
    <property type="entry name" value="DNA_primase_Znf_CHC2"/>
</dbReference>
<evidence type="ECO:0000259" key="14">
    <source>
        <dbReference type="PROSITE" id="PS50880"/>
    </source>
</evidence>
<keyword evidence="8 12" id="KW-0862">Zinc</keyword>
<dbReference type="InterPro" id="IPR006171">
    <property type="entry name" value="TOPRIM_dom"/>
</dbReference>
<keyword evidence="9" id="KW-0460">Magnesium</keyword>
<feature type="domain" description="Toprim" evidence="14">
    <location>
        <begin position="262"/>
        <end position="344"/>
    </location>
</feature>
<protein>
    <recommendedName>
        <fullName evidence="12">DNA primase</fullName>
        <ecNumber evidence="12">2.7.7.101</ecNumber>
    </recommendedName>
</protein>
<keyword evidence="4 12" id="KW-0548">Nucleotidyltransferase</keyword>
<accession>A0A1H9FYY7</accession>
<proteinExistence type="inferred from homology"/>
<dbReference type="InterPro" id="IPR037068">
    <property type="entry name" value="DNA_primase_core_N_sf"/>
</dbReference>
<dbReference type="Pfam" id="PF01807">
    <property type="entry name" value="Zn_ribbon_DnaG"/>
    <property type="match status" value="1"/>
</dbReference>
<dbReference type="SMART" id="SM00493">
    <property type="entry name" value="TOPRIM"/>
    <property type="match status" value="1"/>
</dbReference>
<dbReference type="SUPFAM" id="SSF56731">
    <property type="entry name" value="DNA primase core"/>
    <property type="match status" value="1"/>
</dbReference>
<evidence type="ECO:0000256" key="6">
    <source>
        <dbReference type="ARBA" id="ARBA00022723"/>
    </source>
</evidence>
<evidence type="ECO:0000256" key="4">
    <source>
        <dbReference type="ARBA" id="ARBA00022695"/>
    </source>
</evidence>
<dbReference type="SMART" id="SM00400">
    <property type="entry name" value="ZnF_CHCC"/>
    <property type="match status" value="1"/>
</dbReference>
<feature type="region of interest" description="Disordered" evidence="13">
    <location>
        <begin position="616"/>
        <end position="642"/>
    </location>
</feature>
<dbReference type="Gene3D" id="3.90.580.10">
    <property type="entry name" value="Zinc finger, CHC2-type domain"/>
    <property type="match status" value="1"/>
</dbReference>
<evidence type="ECO:0000256" key="13">
    <source>
        <dbReference type="SAM" id="MobiDB-lite"/>
    </source>
</evidence>
<dbReference type="GO" id="GO:0008270">
    <property type="term" value="F:zinc ion binding"/>
    <property type="evidence" value="ECO:0007669"/>
    <property type="project" value="UniProtKB-UniRule"/>
</dbReference>
<dbReference type="InterPro" id="IPR030846">
    <property type="entry name" value="DnaG_bac"/>
</dbReference>
<keyword evidence="6 12" id="KW-0479">Metal-binding</keyword>
<dbReference type="HAMAP" id="MF_00974">
    <property type="entry name" value="DNA_primase_DnaG"/>
    <property type="match status" value="1"/>
</dbReference>
<dbReference type="Pfam" id="PF08275">
    <property type="entry name" value="DNAG_N"/>
    <property type="match status" value="1"/>
</dbReference>
<dbReference type="GO" id="GO:0003899">
    <property type="term" value="F:DNA-directed RNA polymerase activity"/>
    <property type="evidence" value="ECO:0007669"/>
    <property type="project" value="UniProtKB-UniRule"/>
</dbReference>
<dbReference type="GO" id="GO:1990077">
    <property type="term" value="C:primosome complex"/>
    <property type="evidence" value="ECO:0007669"/>
    <property type="project" value="UniProtKB-KW"/>
</dbReference>